<dbReference type="Pfam" id="PF22041">
    <property type="entry name" value="GST_C_7"/>
    <property type="match status" value="1"/>
</dbReference>
<reference evidence="3 4" key="1">
    <citation type="submission" date="2024-03" db="EMBL/GenBank/DDBJ databases">
        <title>A high-quality draft genome sequence of Diaporthe vaccinii, a causative agent of upright dieback and viscid rot disease in cranberry plants.</title>
        <authorList>
            <person name="Sarrasin M."/>
            <person name="Lang B.F."/>
            <person name="Burger G."/>
        </authorList>
    </citation>
    <scope>NUCLEOTIDE SEQUENCE [LARGE SCALE GENOMIC DNA]</scope>
    <source>
        <strain evidence="3 4">IS7</strain>
    </source>
</reference>
<dbReference type="EMBL" id="JBAWTH010000152">
    <property type="protein sequence ID" value="KAL2274656.1"/>
    <property type="molecule type" value="Genomic_DNA"/>
</dbReference>
<proteinExistence type="predicted"/>
<dbReference type="Proteomes" id="UP001600888">
    <property type="component" value="Unassembled WGS sequence"/>
</dbReference>
<sequence>MSLPGQNSLSPPIATGSNMDQAIAAIIASFPSDDSTDIFLDFASKDGLPFGITSMKTRLALNLKGHPYTTRFLLYPQICHVLSSPPLSLPPRPSPPSIAPYTLPTARIAGTWITDSLSITRALEAAYPDAPSLQLESQADLIQTVEALIIKIATPLATIFLPAVCKKLLPEPSAEYVRRTREPWMGKVEELEEKSRREGEEMWKAAEGPGRELAGLVTSGWKEGEGKGPFFEGDVPGYADLVVVGFLWSTKRHGEEYFERVVEWDQEVFCGLWGACEKWMGKVD</sequence>
<evidence type="ECO:0008006" key="5">
    <source>
        <dbReference type="Google" id="ProtNLM"/>
    </source>
</evidence>
<comment type="caution">
    <text evidence="3">The sequence shown here is derived from an EMBL/GenBank/DDBJ whole genome shotgun (WGS) entry which is preliminary data.</text>
</comment>
<feature type="domain" description="GST N-terminal" evidence="1">
    <location>
        <begin position="54"/>
        <end position="125"/>
    </location>
</feature>
<dbReference type="Gene3D" id="3.40.30.10">
    <property type="entry name" value="Glutaredoxin"/>
    <property type="match status" value="1"/>
</dbReference>
<keyword evidence="4" id="KW-1185">Reference proteome</keyword>
<feature type="domain" description="Glutathione S-transferase UstS-like C-terminal" evidence="2">
    <location>
        <begin position="151"/>
        <end position="279"/>
    </location>
</feature>
<dbReference type="Gene3D" id="1.20.1050.10">
    <property type="match status" value="1"/>
</dbReference>
<evidence type="ECO:0000313" key="3">
    <source>
        <dbReference type="EMBL" id="KAL2274656.1"/>
    </source>
</evidence>
<dbReference type="SUPFAM" id="SSF47616">
    <property type="entry name" value="GST C-terminal domain-like"/>
    <property type="match status" value="1"/>
</dbReference>
<dbReference type="Pfam" id="PF13409">
    <property type="entry name" value="GST_N_2"/>
    <property type="match status" value="1"/>
</dbReference>
<evidence type="ECO:0000259" key="2">
    <source>
        <dbReference type="Pfam" id="PF22041"/>
    </source>
</evidence>
<evidence type="ECO:0000313" key="4">
    <source>
        <dbReference type="Proteomes" id="UP001600888"/>
    </source>
</evidence>
<dbReference type="InterPro" id="IPR004045">
    <property type="entry name" value="Glutathione_S-Trfase_N"/>
</dbReference>
<accession>A0ABR4DX21</accession>
<dbReference type="SUPFAM" id="SSF52833">
    <property type="entry name" value="Thioredoxin-like"/>
    <property type="match status" value="1"/>
</dbReference>
<dbReference type="InterPro" id="IPR054416">
    <property type="entry name" value="GST_UstS-like_C"/>
</dbReference>
<dbReference type="InterPro" id="IPR036249">
    <property type="entry name" value="Thioredoxin-like_sf"/>
</dbReference>
<gene>
    <name evidence="3" type="ORF">FJTKL_03070</name>
</gene>
<dbReference type="InterPro" id="IPR036282">
    <property type="entry name" value="Glutathione-S-Trfase_C_sf"/>
</dbReference>
<organism evidence="3 4">
    <name type="scientific">Diaporthe vaccinii</name>
    <dbReference type="NCBI Taxonomy" id="105482"/>
    <lineage>
        <taxon>Eukaryota</taxon>
        <taxon>Fungi</taxon>
        <taxon>Dikarya</taxon>
        <taxon>Ascomycota</taxon>
        <taxon>Pezizomycotina</taxon>
        <taxon>Sordariomycetes</taxon>
        <taxon>Sordariomycetidae</taxon>
        <taxon>Diaporthales</taxon>
        <taxon>Diaporthaceae</taxon>
        <taxon>Diaporthe</taxon>
        <taxon>Diaporthe eres species complex</taxon>
    </lineage>
</organism>
<protein>
    <recommendedName>
        <fullName evidence="5">GST N-terminal domain-containing protein</fullName>
    </recommendedName>
</protein>
<name>A0ABR4DX21_9PEZI</name>
<evidence type="ECO:0000259" key="1">
    <source>
        <dbReference type="Pfam" id="PF13409"/>
    </source>
</evidence>